<evidence type="ECO:0000256" key="2">
    <source>
        <dbReference type="ARBA" id="ARBA00023134"/>
    </source>
</evidence>
<dbReference type="Pfam" id="PF18128">
    <property type="entry name" value="HydF_dimer"/>
    <property type="match status" value="1"/>
</dbReference>
<gene>
    <name evidence="7" type="ORF">SAMN05216313_12594</name>
</gene>
<dbReference type="Gene3D" id="3.40.50.11420">
    <property type="match status" value="1"/>
</dbReference>
<dbReference type="InterPro" id="IPR041606">
    <property type="entry name" value="HydF_dimer"/>
</dbReference>
<name>A0A1I0J1T1_9FIRM</name>
<evidence type="ECO:0000256" key="3">
    <source>
        <dbReference type="SAM" id="MobiDB-lite"/>
    </source>
</evidence>
<reference evidence="8" key="1">
    <citation type="submission" date="2016-10" db="EMBL/GenBank/DDBJ databases">
        <authorList>
            <person name="Varghese N."/>
            <person name="Submissions S."/>
        </authorList>
    </citation>
    <scope>NUCLEOTIDE SEQUENCE [LARGE SCALE GENOMIC DNA]</scope>
    <source>
        <strain evidence="8">NLAE-zl-G277</strain>
    </source>
</reference>
<dbReference type="NCBIfam" id="TIGR03918">
    <property type="entry name" value="GTP_HydF"/>
    <property type="match status" value="1"/>
</dbReference>
<dbReference type="InterPro" id="IPR005225">
    <property type="entry name" value="Small_GTP-bd"/>
</dbReference>
<keyword evidence="8" id="KW-1185">Reference proteome</keyword>
<dbReference type="GO" id="GO:0002098">
    <property type="term" value="P:tRNA wobble uridine modification"/>
    <property type="evidence" value="ECO:0007669"/>
    <property type="project" value="TreeGrafter"/>
</dbReference>
<dbReference type="PANTHER" id="PTHR42714:SF6">
    <property type="entry name" value="TRANSLATION INITIATION FACTOR IF-2"/>
    <property type="match status" value="1"/>
</dbReference>
<dbReference type="Pfam" id="PF01926">
    <property type="entry name" value="MMR_HSR1"/>
    <property type="match status" value="1"/>
</dbReference>
<dbReference type="CDD" id="cd00880">
    <property type="entry name" value="Era_like"/>
    <property type="match status" value="1"/>
</dbReference>
<dbReference type="PANTHER" id="PTHR42714">
    <property type="entry name" value="TRNA MODIFICATION GTPASE GTPBP3"/>
    <property type="match status" value="1"/>
</dbReference>
<dbReference type="GO" id="GO:0005737">
    <property type="term" value="C:cytoplasm"/>
    <property type="evidence" value="ECO:0007669"/>
    <property type="project" value="TreeGrafter"/>
</dbReference>
<dbReference type="SUPFAM" id="SSF52540">
    <property type="entry name" value="P-loop containing nucleoside triphosphate hydrolases"/>
    <property type="match status" value="1"/>
</dbReference>
<feature type="domain" description="Hydrogen maturase F tetramerization" evidence="6">
    <location>
        <begin position="324"/>
        <end position="437"/>
    </location>
</feature>
<dbReference type="Proteomes" id="UP000198508">
    <property type="component" value="Unassembled WGS sequence"/>
</dbReference>
<evidence type="ECO:0000259" key="4">
    <source>
        <dbReference type="Pfam" id="PF01926"/>
    </source>
</evidence>
<dbReference type="RefSeq" id="WP_092368204.1">
    <property type="nucleotide sequence ID" value="NZ_CAKXUV010000059.1"/>
</dbReference>
<dbReference type="EMBL" id="FOIM01000025">
    <property type="protein sequence ID" value="SEU03711.1"/>
    <property type="molecule type" value="Genomic_DNA"/>
</dbReference>
<organism evidence="7 8">
    <name type="scientific">Enterocloster lavalensis</name>
    <dbReference type="NCBI Taxonomy" id="460384"/>
    <lineage>
        <taxon>Bacteria</taxon>
        <taxon>Bacillati</taxon>
        <taxon>Bacillota</taxon>
        <taxon>Clostridia</taxon>
        <taxon>Lachnospirales</taxon>
        <taxon>Lachnospiraceae</taxon>
        <taxon>Enterocloster</taxon>
    </lineage>
</organism>
<dbReference type="InterPro" id="IPR027417">
    <property type="entry name" value="P-loop_NTPase"/>
</dbReference>
<feature type="domain" description="Hydrogen maturase F dimerization" evidence="5">
    <location>
        <begin position="220"/>
        <end position="318"/>
    </location>
</feature>
<evidence type="ECO:0000259" key="5">
    <source>
        <dbReference type="Pfam" id="PF18128"/>
    </source>
</evidence>
<keyword evidence="1" id="KW-0547">Nucleotide-binding</keyword>
<dbReference type="AlphaFoldDB" id="A0A1I0J1T1"/>
<sequence length="453" mass="48341">MGMNDTPSADRVHIGFFGKRNAGKSSVLNAVTGQDLAVVSDVRGTTTDPVSKAMELLPLGPVVMIDTPGIDDEGELGALRVKKSYQTLNKTDVAVLVVDAAAGPGPEDLELFGRICQKQIPVVVAYNKADTLESAENQPGGSGGDSAEKQPVGSVPEPTAEPAEQKAPVPGLSAPQPWGGSQPWDATQPLYISARTGQGIAELKERLAQLGKPQENSRRIVADLLEPMDLAVLVVPIDSAAPKGRLILPQQQTIRDVLEASAVAVVVKDTELKETLSGLGKKPKLVITDSQAFARVSRETPEDVLLTSFSILFARYKGNLAAAAAGARAVEQVGDGDPVLICEGCTHHRQCEDIGTVKLPRWIREYTGAEPEFVFTSGTAFPDDLSPYRLVVHCGACMLNEREMKYRLKCAQDQGVPMTNYGILIAYMQGILQRSVQAFPDIAALVGPDARRG</sequence>
<feature type="domain" description="G" evidence="4">
    <location>
        <begin position="14"/>
        <end position="128"/>
    </location>
</feature>
<evidence type="ECO:0000313" key="8">
    <source>
        <dbReference type="Proteomes" id="UP000198508"/>
    </source>
</evidence>
<accession>A0A1I0J1T1</accession>
<dbReference type="GO" id="GO:0030488">
    <property type="term" value="P:tRNA methylation"/>
    <property type="evidence" value="ECO:0007669"/>
    <property type="project" value="TreeGrafter"/>
</dbReference>
<evidence type="ECO:0000259" key="6">
    <source>
        <dbReference type="Pfam" id="PF18133"/>
    </source>
</evidence>
<feature type="region of interest" description="Disordered" evidence="3">
    <location>
        <begin position="133"/>
        <end position="186"/>
    </location>
</feature>
<dbReference type="STRING" id="460384.SAMN05216313_12594"/>
<evidence type="ECO:0000256" key="1">
    <source>
        <dbReference type="ARBA" id="ARBA00022741"/>
    </source>
</evidence>
<dbReference type="Gene3D" id="3.40.50.11410">
    <property type="match status" value="1"/>
</dbReference>
<dbReference type="PRINTS" id="PR00326">
    <property type="entry name" value="GTP1OBG"/>
</dbReference>
<dbReference type="GO" id="GO:0005525">
    <property type="term" value="F:GTP binding"/>
    <property type="evidence" value="ECO:0007669"/>
    <property type="project" value="UniProtKB-KW"/>
</dbReference>
<evidence type="ECO:0000313" key="7">
    <source>
        <dbReference type="EMBL" id="SEU03711.1"/>
    </source>
</evidence>
<proteinExistence type="predicted"/>
<dbReference type="NCBIfam" id="TIGR00231">
    <property type="entry name" value="small_GTP"/>
    <property type="match status" value="1"/>
</dbReference>
<dbReference type="InterPro" id="IPR023873">
    <property type="entry name" value="FeFe-hyd_GTPase_HydF"/>
</dbReference>
<dbReference type="InterPro" id="IPR040644">
    <property type="entry name" value="HydF_tetramer"/>
</dbReference>
<dbReference type="InterPro" id="IPR006073">
    <property type="entry name" value="GTP-bd"/>
</dbReference>
<protein>
    <submittedName>
        <fullName evidence="7">[FeFe] hydrogenase H-cluster maturation GTPase HydF</fullName>
    </submittedName>
</protein>
<dbReference type="Gene3D" id="3.40.50.300">
    <property type="entry name" value="P-loop containing nucleotide triphosphate hydrolases"/>
    <property type="match status" value="1"/>
</dbReference>
<keyword evidence="2" id="KW-0342">GTP-binding</keyword>
<dbReference type="Pfam" id="PF18133">
    <property type="entry name" value="HydF_tetramer"/>
    <property type="match status" value="1"/>
</dbReference>